<evidence type="ECO:0000313" key="3">
    <source>
        <dbReference type="Proteomes" id="UP000694228"/>
    </source>
</evidence>
<sequence length="51" mass="5566">MIEIILSGISLGISVVSCIGTAGIWIRYIRESRRVLSLVRVGEDGEVMGME</sequence>
<evidence type="ECO:0000256" key="1">
    <source>
        <dbReference type="SAM" id="Phobius"/>
    </source>
</evidence>
<dbReference type="Proteomes" id="UP000694228">
    <property type="component" value="Chromosome"/>
</dbReference>
<dbReference type="EMBL" id="CP077107">
    <property type="protein sequence ID" value="QXO95374.1"/>
    <property type="molecule type" value="Genomic_DNA"/>
</dbReference>
<keyword evidence="1" id="KW-1133">Transmembrane helix</keyword>
<keyword evidence="1" id="KW-0812">Transmembrane</keyword>
<name>A0A8F5VM71_METHU</name>
<feature type="transmembrane region" description="Helical" evidence="1">
    <location>
        <begin position="6"/>
        <end position="26"/>
    </location>
</feature>
<protein>
    <submittedName>
        <fullName evidence="2">Uncharacterized protein</fullName>
    </submittedName>
</protein>
<reference evidence="2 3" key="1">
    <citation type="submission" date="2021-06" db="EMBL/GenBank/DDBJ databases">
        <title>Complete genome sequence of the secondary alcohol utilizing methanogen Methanospirillum hungatei strain GP1.</title>
        <authorList>
            <person name="Day L.A."/>
            <person name="Costa K.C."/>
        </authorList>
    </citation>
    <scope>NUCLEOTIDE SEQUENCE [LARGE SCALE GENOMIC DNA]</scope>
    <source>
        <strain evidence="2 3">GP1</strain>
    </source>
</reference>
<dbReference type="AlphaFoldDB" id="A0A8F5VM71"/>
<proteinExistence type="predicted"/>
<keyword evidence="1" id="KW-0472">Membrane</keyword>
<evidence type="ECO:0000313" key="2">
    <source>
        <dbReference type="EMBL" id="QXO95374.1"/>
    </source>
</evidence>
<organism evidence="2 3">
    <name type="scientific">Methanospirillum hungatei</name>
    <dbReference type="NCBI Taxonomy" id="2203"/>
    <lineage>
        <taxon>Archaea</taxon>
        <taxon>Methanobacteriati</taxon>
        <taxon>Methanobacteriota</taxon>
        <taxon>Stenosarchaea group</taxon>
        <taxon>Methanomicrobia</taxon>
        <taxon>Methanomicrobiales</taxon>
        <taxon>Methanospirillaceae</taxon>
        <taxon>Methanospirillum</taxon>
    </lineage>
</organism>
<accession>A0A8F5VM71</accession>
<gene>
    <name evidence="2" type="ORF">KSK55_02930</name>
</gene>